<proteinExistence type="predicted"/>
<dbReference type="Pfam" id="PF12710">
    <property type="entry name" value="HAD"/>
    <property type="match status" value="1"/>
</dbReference>
<organism evidence="4 5">
    <name type="scientific">Marinobacterium stanieri</name>
    <dbReference type="NCBI Taxonomy" id="49186"/>
    <lineage>
        <taxon>Bacteria</taxon>
        <taxon>Pseudomonadati</taxon>
        <taxon>Pseudomonadota</taxon>
        <taxon>Gammaproteobacteria</taxon>
        <taxon>Oceanospirillales</taxon>
        <taxon>Oceanospirillaceae</taxon>
        <taxon>Marinobacterium</taxon>
    </lineage>
</organism>
<dbReference type="NCBIfam" id="TIGR01490">
    <property type="entry name" value="HAD-SF-IB-hyp1"/>
    <property type="match status" value="1"/>
</dbReference>
<dbReference type="PANTHER" id="PTHR43344">
    <property type="entry name" value="PHOSPHOSERINE PHOSPHATASE"/>
    <property type="match status" value="1"/>
</dbReference>
<dbReference type="EMBL" id="FTMN01000004">
    <property type="protein sequence ID" value="SIQ36454.1"/>
    <property type="molecule type" value="Genomic_DNA"/>
</dbReference>
<sequence length="219" mass="25073">MPLAIYDLDETLINADCSLLWLQFLIDLGLTDPVIMDDARELDRLYHQGQLDMHDYLALQLRPHLGQTLTEATREMDRFINEYVQPRIRPSAVESIRRHKARGDRCLVISASIDFLVEPIAAHLGIDDAIGVRIELEKERITGRADGPICYQEGKVLHLNRWLEQQGENTEGSWFYSDSQNDLPLLEQVDNPVGVSPDPRLAEVCKQRGWAIVNWECVK</sequence>
<dbReference type="Gene3D" id="1.20.1440.100">
    <property type="entry name" value="SG protein - dephosphorylation function"/>
    <property type="match status" value="1"/>
</dbReference>
<reference evidence="4 5" key="1">
    <citation type="submission" date="2017-01" db="EMBL/GenBank/DDBJ databases">
        <authorList>
            <person name="Mah S.A."/>
            <person name="Swanson W.J."/>
            <person name="Moy G.W."/>
            <person name="Vacquier V.D."/>
        </authorList>
    </citation>
    <scope>NUCLEOTIDE SEQUENCE [LARGE SCALE GENOMIC DNA]</scope>
    <source>
        <strain evidence="4 5">DSM 7027</strain>
    </source>
</reference>
<keyword evidence="1" id="KW-0479">Metal-binding</keyword>
<dbReference type="Gene3D" id="3.40.50.1000">
    <property type="entry name" value="HAD superfamily/HAD-like"/>
    <property type="match status" value="1"/>
</dbReference>
<dbReference type="RefSeq" id="WP_076462687.1">
    <property type="nucleotide sequence ID" value="NZ_FTMN01000004.1"/>
</dbReference>
<dbReference type="InterPro" id="IPR050582">
    <property type="entry name" value="HAD-like_SerB"/>
</dbReference>
<dbReference type="eggNOG" id="COG0560">
    <property type="taxonomic scope" value="Bacteria"/>
</dbReference>
<name>A0A1N6S5U0_9GAMM</name>
<dbReference type="CDD" id="cd02612">
    <property type="entry name" value="HAD_PGPPase"/>
    <property type="match status" value="1"/>
</dbReference>
<keyword evidence="3" id="KW-0460">Magnesium</keyword>
<dbReference type="GO" id="GO:0016787">
    <property type="term" value="F:hydrolase activity"/>
    <property type="evidence" value="ECO:0007669"/>
    <property type="project" value="UniProtKB-KW"/>
</dbReference>
<evidence type="ECO:0000256" key="2">
    <source>
        <dbReference type="ARBA" id="ARBA00022801"/>
    </source>
</evidence>
<dbReference type="InterPro" id="IPR006385">
    <property type="entry name" value="HAD_hydro_SerB1"/>
</dbReference>
<dbReference type="GO" id="GO:0046872">
    <property type="term" value="F:metal ion binding"/>
    <property type="evidence" value="ECO:0007669"/>
    <property type="project" value="UniProtKB-KW"/>
</dbReference>
<dbReference type="STRING" id="49186.SAMN05421647_10444"/>
<evidence type="ECO:0000256" key="1">
    <source>
        <dbReference type="ARBA" id="ARBA00022723"/>
    </source>
</evidence>
<protein>
    <submittedName>
        <fullName evidence="4">HAD-superfamily subfamily IB hydrolase, TIGR01490</fullName>
    </submittedName>
</protein>
<evidence type="ECO:0000313" key="4">
    <source>
        <dbReference type="EMBL" id="SIQ36454.1"/>
    </source>
</evidence>
<keyword evidence="5" id="KW-1185">Reference proteome</keyword>
<dbReference type="PANTHER" id="PTHR43344:SF13">
    <property type="entry name" value="PHOSPHATASE RV3661-RELATED"/>
    <property type="match status" value="1"/>
</dbReference>
<dbReference type="SUPFAM" id="SSF56784">
    <property type="entry name" value="HAD-like"/>
    <property type="match status" value="1"/>
</dbReference>
<dbReference type="Proteomes" id="UP000186895">
    <property type="component" value="Unassembled WGS sequence"/>
</dbReference>
<dbReference type="NCBIfam" id="TIGR01488">
    <property type="entry name" value="HAD-SF-IB"/>
    <property type="match status" value="1"/>
</dbReference>
<gene>
    <name evidence="4" type="ORF">SAMN05421647_10444</name>
</gene>
<dbReference type="AlphaFoldDB" id="A0A1N6S5U0"/>
<evidence type="ECO:0000256" key="3">
    <source>
        <dbReference type="ARBA" id="ARBA00022842"/>
    </source>
</evidence>
<dbReference type="InterPro" id="IPR036412">
    <property type="entry name" value="HAD-like_sf"/>
</dbReference>
<dbReference type="InterPro" id="IPR023214">
    <property type="entry name" value="HAD_sf"/>
</dbReference>
<keyword evidence="2 4" id="KW-0378">Hydrolase</keyword>
<accession>A0A1N6S5U0</accession>
<evidence type="ECO:0000313" key="5">
    <source>
        <dbReference type="Proteomes" id="UP000186895"/>
    </source>
</evidence>